<feature type="transmembrane region" description="Helical" evidence="1">
    <location>
        <begin position="24"/>
        <end position="44"/>
    </location>
</feature>
<keyword evidence="3" id="KW-1185">Reference proteome</keyword>
<keyword evidence="1" id="KW-0812">Transmembrane</keyword>
<dbReference type="Proteomes" id="UP000001231">
    <property type="component" value="Chromosome"/>
</dbReference>
<dbReference type="AlphaFoldDB" id="C7RAJ5"/>
<protein>
    <submittedName>
        <fullName evidence="2">Uncharacterized protein</fullName>
    </submittedName>
</protein>
<keyword evidence="1" id="KW-1133">Transmembrane helix</keyword>
<sequence length="56" mass="6686">MLIAEFLILPMGLIAIFLFDHSYVWIYLVFLFLFISIVINYVAFKTEKYEAFKKDS</sequence>
<keyword evidence="1" id="KW-0472">Membrane</keyword>
<dbReference type="InParanoid" id="C7RAJ5"/>
<organism evidence="2 3">
    <name type="scientific">Kangiella koreensis (strain DSM 16069 / JCM 12317 / KCTC 12182 / SW-125)</name>
    <dbReference type="NCBI Taxonomy" id="523791"/>
    <lineage>
        <taxon>Bacteria</taxon>
        <taxon>Pseudomonadati</taxon>
        <taxon>Pseudomonadota</taxon>
        <taxon>Gammaproteobacteria</taxon>
        <taxon>Kangiellales</taxon>
        <taxon>Kangiellaceae</taxon>
        <taxon>Kangiella</taxon>
    </lineage>
</organism>
<reference evidence="2 3" key="1">
    <citation type="journal article" date="2009" name="Stand. Genomic Sci.">
        <title>Complete genome sequence of Kangiella koreensis type strain (SW-125).</title>
        <authorList>
            <person name="Han C."/>
            <person name="Sikorski J."/>
            <person name="Lapidus A."/>
            <person name="Nolan M."/>
            <person name="Glavina Del Rio T."/>
            <person name="Tice H."/>
            <person name="Cheng J.F."/>
            <person name="Lucas S."/>
            <person name="Chen F."/>
            <person name="Copeland A."/>
            <person name="Ivanova N."/>
            <person name="Mavromatis K."/>
            <person name="Ovchinnikova G."/>
            <person name="Pati A."/>
            <person name="Bruce D."/>
            <person name="Goodwin L."/>
            <person name="Pitluck S."/>
            <person name="Chen A."/>
            <person name="Palaniappan K."/>
            <person name="Land M."/>
            <person name="Hauser L."/>
            <person name="Chang Y.J."/>
            <person name="Jeffries C.D."/>
            <person name="Chain P."/>
            <person name="Saunders E."/>
            <person name="Brettin T."/>
            <person name="Goker M."/>
            <person name="Tindall B.J."/>
            <person name="Bristow J."/>
            <person name="Eisen J.A."/>
            <person name="Markowitz V."/>
            <person name="Hugenholtz P."/>
            <person name="Kyrpides N.C."/>
            <person name="Klenk H.P."/>
            <person name="Detter J.C."/>
        </authorList>
    </citation>
    <scope>NUCLEOTIDE SEQUENCE [LARGE SCALE GENOMIC DNA]</scope>
    <source>
        <strain evidence="3">DSM 16069 / KCTC 12182 / SW-125</strain>
    </source>
</reference>
<dbReference type="KEGG" id="kko:Kkor_0867"/>
<dbReference type="HOGENOM" id="CLU_3008244_0_0_6"/>
<name>C7RAJ5_KANKD</name>
<accession>C7RAJ5</accession>
<dbReference type="EMBL" id="CP001707">
    <property type="protein sequence ID" value="ACV26287.1"/>
    <property type="molecule type" value="Genomic_DNA"/>
</dbReference>
<evidence type="ECO:0000313" key="3">
    <source>
        <dbReference type="Proteomes" id="UP000001231"/>
    </source>
</evidence>
<evidence type="ECO:0000256" key="1">
    <source>
        <dbReference type="SAM" id="Phobius"/>
    </source>
</evidence>
<gene>
    <name evidence="2" type="ordered locus">Kkor_0867</name>
</gene>
<proteinExistence type="predicted"/>
<evidence type="ECO:0000313" key="2">
    <source>
        <dbReference type="EMBL" id="ACV26287.1"/>
    </source>
</evidence>